<name>K1RZ55_9ZZZZ</name>
<evidence type="ECO:0000313" key="1">
    <source>
        <dbReference type="EMBL" id="EKC53837.1"/>
    </source>
</evidence>
<dbReference type="AlphaFoldDB" id="K1RZ55"/>
<reference evidence="1" key="1">
    <citation type="journal article" date="2013" name="Environ. Microbiol.">
        <title>Microbiota from the distal guts of lean and obese adolescents exhibit partial functional redundancy besides clear differences in community structure.</title>
        <authorList>
            <person name="Ferrer M."/>
            <person name="Ruiz A."/>
            <person name="Lanza F."/>
            <person name="Haange S.B."/>
            <person name="Oberbach A."/>
            <person name="Till H."/>
            <person name="Bargiela R."/>
            <person name="Campoy C."/>
            <person name="Segura M.T."/>
            <person name="Richter M."/>
            <person name="von Bergen M."/>
            <person name="Seifert J."/>
            <person name="Suarez A."/>
        </authorList>
    </citation>
    <scope>NUCLEOTIDE SEQUENCE</scope>
</reference>
<accession>K1RZ55</accession>
<comment type="caution">
    <text evidence="1">The sequence shown here is derived from an EMBL/GenBank/DDBJ whole genome shotgun (WGS) entry which is preliminary data.</text>
</comment>
<organism evidence="1">
    <name type="scientific">human gut metagenome</name>
    <dbReference type="NCBI Taxonomy" id="408170"/>
    <lineage>
        <taxon>unclassified sequences</taxon>
        <taxon>metagenomes</taxon>
        <taxon>organismal metagenomes</taxon>
    </lineage>
</organism>
<gene>
    <name evidence="1" type="ORF">OBE_12394</name>
</gene>
<dbReference type="EMBL" id="AJWZ01008536">
    <property type="protein sequence ID" value="EKC53837.1"/>
    <property type="molecule type" value="Genomic_DNA"/>
</dbReference>
<sequence>MEILMPTPLPNSAAMDALVEELLTKDVYIVDYLPRTVPKNSGGQYFDVEYHLLNSPHHTALKANFPA</sequence>
<proteinExistence type="predicted"/>
<protein>
    <submittedName>
        <fullName evidence="1">Uncharacterized protein</fullName>
    </submittedName>
</protein>